<sequence>MLHRLGKGDFTFDWCVSWLLGSGPGDEMHQIWLELGALQGKQMRNFDVFNVVRAPDGRAVYFYPIRTVSKGTCSASRPPTPSRSGSSARACGSSRRAWRPIPSSNRRG</sequence>
<dbReference type="AlphaFoldDB" id="A0AAT9HQG5"/>
<proteinExistence type="predicted"/>
<dbReference type="EMBL" id="AP035768">
    <property type="protein sequence ID" value="BFO19316.1"/>
    <property type="molecule type" value="Genomic_DNA"/>
</dbReference>
<reference evidence="2" key="2">
    <citation type="submission" date="2024-07" db="EMBL/GenBank/DDBJ databases">
        <title>Streptomyces haneummycinica sp. nov., a new antibiotic-producing actinobacterium isolated from marine sediment.</title>
        <authorList>
            <person name="Uemura M."/>
            <person name="Hamada M."/>
            <person name="Hirano S."/>
            <person name="Kobayashi K."/>
            <person name="Ohshiro T."/>
            <person name="Kobayashi T."/>
            <person name="Terahara T."/>
        </authorList>
    </citation>
    <scope>NUCLEOTIDE SEQUENCE</scope>
    <source>
        <strain evidence="2">KM77-8</strain>
    </source>
</reference>
<evidence type="ECO:0000256" key="1">
    <source>
        <dbReference type="SAM" id="MobiDB-lite"/>
    </source>
</evidence>
<feature type="compositionally biased region" description="Low complexity" evidence="1">
    <location>
        <begin position="74"/>
        <end position="95"/>
    </location>
</feature>
<reference evidence="2" key="1">
    <citation type="submission" date="2024-06" db="EMBL/GenBank/DDBJ databases">
        <authorList>
            <consortium name="consrtm"/>
            <person name="Uemura M."/>
            <person name="Terahara T."/>
        </authorList>
    </citation>
    <scope>NUCLEOTIDE SEQUENCE</scope>
    <source>
        <strain evidence="2">KM77-8</strain>
    </source>
</reference>
<evidence type="ECO:0000313" key="2">
    <source>
        <dbReference type="EMBL" id="BFO19316.1"/>
    </source>
</evidence>
<accession>A0AAT9HQG5</accession>
<protein>
    <submittedName>
        <fullName evidence="2">Uncharacterized protein</fullName>
    </submittedName>
</protein>
<name>A0AAT9HQG5_9ACTN</name>
<organism evidence="2">
    <name type="scientific">Streptomyces haneummycinicus</name>
    <dbReference type="NCBI Taxonomy" id="3074435"/>
    <lineage>
        <taxon>Bacteria</taxon>
        <taxon>Bacillati</taxon>
        <taxon>Actinomycetota</taxon>
        <taxon>Actinomycetes</taxon>
        <taxon>Kitasatosporales</taxon>
        <taxon>Streptomycetaceae</taxon>
        <taxon>Streptomyces</taxon>
    </lineage>
</organism>
<gene>
    <name evidence="2" type="ORF">SHKM778_57040</name>
</gene>
<feature type="region of interest" description="Disordered" evidence="1">
    <location>
        <begin position="71"/>
        <end position="108"/>
    </location>
</feature>